<protein>
    <submittedName>
        <fullName evidence="1">Uncharacterized protein</fullName>
    </submittedName>
</protein>
<proteinExistence type="predicted"/>
<name>A0A8J7QQL4_9BACT</name>
<dbReference type="EMBL" id="JAFREP010000042">
    <property type="protein sequence ID" value="MBO1322733.1"/>
    <property type="molecule type" value="Genomic_DNA"/>
</dbReference>
<keyword evidence="2" id="KW-1185">Reference proteome</keyword>
<gene>
    <name evidence="1" type="ORF">J3U88_29950</name>
</gene>
<evidence type="ECO:0000313" key="1">
    <source>
        <dbReference type="EMBL" id="MBO1322733.1"/>
    </source>
</evidence>
<accession>A0A8J7QQL4</accession>
<reference evidence="1" key="1">
    <citation type="submission" date="2021-03" db="EMBL/GenBank/DDBJ databases">
        <authorList>
            <person name="Wang G."/>
        </authorList>
    </citation>
    <scope>NUCLEOTIDE SEQUENCE</scope>
    <source>
        <strain evidence="1">KCTC 12899</strain>
    </source>
</reference>
<comment type="caution">
    <text evidence="1">The sequence shown here is derived from an EMBL/GenBank/DDBJ whole genome shotgun (WGS) entry which is preliminary data.</text>
</comment>
<dbReference type="Proteomes" id="UP000664417">
    <property type="component" value="Unassembled WGS sequence"/>
</dbReference>
<sequence length="138" mass="16159">MFVATFGMATLWLLMHTSSGLPPIQTIFTQHQTAALRELVHEQTRVDVDLRPMLNDHGKLSAQQVGLSFDKLLRQYRLLEAKVTNSQVDTNYAWLELQLEASFEDQRRGRQMRVVFAFHFKQVGQQLVLRRWVLQDIY</sequence>
<evidence type="ECO:0000313" key="2">
    <source>
        <dbReference type="Proteomes" id="UP000664417"/>
    </source>
</evidence>
<dbReference type="RefSeq" id="WP_207862705.1">
    <property type="nucleotide sequence ID" value="NZ_JAFREP010000042.1"/>
</dbReference>
<dbReference type="AlphaFoldDB" id="A0A8J7QQL4"/>
<organism evidence="1 2">
    <name type="scientific">Acanthopleuribacter pedis</name>
    <dbReference type="NCBI Taxonomy" id="442870"/>
    <lineage>
        <taxon>Bacteria</taxon>
        <taxon>Pseudomonadati</taxon>
        <taxon>Acidobacteriota</taxon>
        <taxon>Holophagae</taxon>
        <taxon>Acanthopleuribacterales</taxon>
        <taxon>Acanthopleuribacteraceae</taxon>
        <taxon>Acanthopleuribacter</taxon>
    </lineage>
</organism>